<feature type="compositionally biased region" description="Low complexity" evidence="9">
    <location>
        <begin position="508"/>
        <end position="533"/>
    </location>
</feature>
<feature type="chain" id="PRO_5036478388" description="EGF-like domain-containing protein" evidence="11">
    <location>
        <begin position="24"/>
        <end position="1072"/>
    </location>
</feature>
<feature type="disulfide bond" evidence="8">
    <location>
        <begin position="848"/>
        <end position="866"/>
    </location>
</feature>
<evidence type="ECO:0000259" key="12">
    <source>
        <dbReference type="SMART" id="SM00181"/>
    </source>
</evidence>
<feature type="compositionally biased region" description="Polar residues" evidence="9">
    <location>
        <begin position="467"/>
        <end position="482"/>
    </location>
</feature>
<evidence type="ECO:0000256" key="3">
    <source>
        <dbReference type="ARBA" id="ARBA00022692"/>
    </source>
</evidence>
<reference evidence="13" key="1">
    <citation type="submission" date="2022-08" db="UniProtKB">
        <authorList>
            <consortium name="EnsemblMetazoa"/>
        </authorList>
    </citation>
    <scope>IDENTIFICATION</scope>
    <source>
        <strain evidence="13">05x7-T-G4-1.051#20</strain>
    </source>
</reference>
<dbReference type="AlphaFoldDB" id="A0A8W8NW41"/>
<dbReference type="InterPro" id="IPR002172">
    <property type="entry name" value="LDrepeatLR_classA_rpt"/>
</dbReference>
<evidence type="ECO:0000256" key="9">
    <source>
        <dbReference type="SAM" id="MobiDB-lite"/>
    </source>
</evidence>
<feature type="compositionally biased region" description="Polar residues" evidence="9">
    <location>
        <begin position="534"/>
        <end position="547"/>
    </location>
</feature>
<dbReference type="Pfam" id="PF00057">
    <property type="entry name" value="Ldl_recept_a"/>
    <property type="match status" value="2"/>
</dbReference>
<feature type="signal peptide" evidence="11">
    <location>
        <begin position="1"/>
        <end position="23"/>
    </location>
</feature>
<organism evidence="13 14">
    <name type="scientific">Magallana gigas</name>
    <name type="common">Pacific oyster</name>
    <name type="synonym">Crassostrea gigas</name>
    <dbReference type="NCBI Taxonomy" id="29159"/>
    <lineage>
        <taxon>Eukaryota</taxon>
        <taxon>Metazoa</taxon>
        <taxon>Spiralia</taxon>
        <taxon>Lophotrochozoa</taxon>
        <taxon>Mollusca</taxon>
        <taxon>Bivalvia</taxon>
        <taxon>Autobranchia</taxon>
        <taxon>Pteriomorphia</taxon>
        <taxon>Ostreida</taxon>
        <taxon>Ostreoidea</taxon>
        <taxon>Ostreidae</taxon>
        <taxon>Magallana</taxon>
    </lineage>
</organism>
<accession>A0A8W8NW41</accession>
<keyword evidence="5 10" id="KW-1133">Transmembrane helix</keyword>
<evidence type="ECO:0000256" key="7">
    <source>
        <dbReference type="ARBA" id="ARBA00023157"/>
    </source>
</evidence>
<dbReference type="PROSITE" id="PS50068">
    <property type="entry name" value="LDLRA_2"/>
    <property type="match status" value="2"/>
</dbReference>
<feature type="disulfide bond" evidence="8">
    <location>
        <begin position="799"/>
        <end position="811"/>
    </location>
</feature>
<evidence type="ECO:0000256" key="10">
    <source>
        <dbReference type="SAM" id="Phobius"/>
    </source>
</evidence>
<keyword evidence="11" id="KW-0732">Signal</keyword>
<dbReference type="Proteomes" id="UP000005408">
    <property type="component" value="Unassembled WGS sequence"/>
</dbReference>
<dbReference type="GO" id="GO:0012505">
    <property type="term" value="C:endomembrane system"/>
    <property type="evidence" value="ECO:0007669"/>
    <property type="project" value="UniProtKB-SubCell"/>
</dbReference>
<feature type="compositionally biased region" description="Polar residues" evidence="9">
    <location>
        <begin position="386"/>
        <end position="403"/>
    </location>
</feature>
<comment type="subcellular location">
    <subcellularLocation>
        <location evidence="2">Endomembrane system</location>
    </subcellularLocation>
    <subcellularLocation>
        <location evidence="1">Membrane</location>
        <topology evidence="1">Single-pass membrane protein</topology>
    </subcellularLocation>
</comment>
<proteinExistence type="predicted"/>
<feature type="compositionally biased region" description="Low complexity" evidence="9">
    <location>
        <begin position="490"/>
        <end position="501"/>
    </location>
</feature>
<evidence type="ECO:0000256" key="8">
    <source>
        <dbReference type="PROSITE-ProRule" id="PRU00124"/>
    </source>
</evidence>
<feature type="domain" description="EGF-like" evidence="12">
    <location>
        <begin position="120"/>
        <end position="162"/>
    </location>
</feature>
<keyword evidence="3 10" id="KW-0812">Transmembrane</keyword>
<feature type="compositionally biased region" description="Polar residues" evidence="9">
    <location>
        <begin position="771"/>
        <end position="788"/>
    </location>
</feature>
<dbReference type="PROSITE" id="PS01209">
    <property type="entry name" value="LDLRA_1"/>
    <property type="match status" value="2"/>
</dbReference>
<feature type="disulfide bond" evidence="8">
    <location>
        <begin position="806"/>
        <end position="824"/>
    </location>
</feature>
<evidence type="ECO:0000256" key="2">
    <source>
        <dbReference type="ARBA" id="ARBA00004308"/>
    </source>
</evidence>
<feature type="domain" description="EGF-like" evidence="12">
    <location>
        <begin position="28"/>
        <end position="67"/>
    </location>
</feature>
<feature type="compositionally biased region" description="Low complexity" evidence="9">
    <location>
        <begin position="720"/>
        <end position="733"/>
    </location>
</feature>
<feature type="domain" description="EGF-like" evidence="12">
    <location>
        <begin position="314"/>
        <end position="356"/>
    </location>
</feature>
<feature type="compositionally biased region" description="Low complexity" evidence="9">
    <location>
        <begin position="688"/>
        <end position="706"/>
    </location>
</feature>
<keyword evidence="14" id="KW-1185">Reference proteome</keyword>
<name>A0A8W8NW41_MAGGI</name>
<keyword evidence="7 8" id="KW-1015">Disulfide bond</keyword>
<feature type="domain" description="EGF-like" evidence="12">
    <location>
        <begin position="224"/>
        <end position="263"/>
    </location>
</feature>
<feature type="compositionally biased region" description="Low complexity" evidence="9">
    <location>
        <begin position="745"/>
        <end position="763"/>
    </location>
</feature>
<dbReference type="PROSITE" id="PS51257">
    <property type="entry name" value="PROKAR_LIPOPROTEIN"/>
    <property type="match status" value="1"/>
</dbReference>
<dbReference type="GO" id="GO:0005886">
    <property type="term" value="C:plasma membrane"/>
    <property type="evidence" value="ECO:0007669"/>
    <property type="project" value="TreeGrafter"/>
</dbReference>
<keyword evidence="4" id="KW-0677">Repeat</keyword>
<dbReference type="Gene3D" id="4.10.400.10">
    <property type="entry name" value="Low-density Lipoprotein Receptor"/>
    <property type="match status" value="2"/>
</dbReference>
<dbReference type="InterPro" id="IPR036055">
    <property type="entry name" value="LDL_receptor-like_sf"/>
</dbReference>
<protein>
    <recommendedName>
        <fullName evidence="12">EGF-like domain-containing protein</fullName>
    </recommendedName>
</protein>
<feature type="region of interest" description="Disordered" evidence="9">
    <location>
        <begin position="446"/>
        <end position="572"/>
    </location>
</feature>
<feature type="compositionally biased region" description="Polar residues" evidence="9">
    <location>
        <begin position="586"/>
        <end position="625"/>
    </location>
</feature>
<evidence type="ECO:0000256" key="11">
    <source>
        <dbReference type="SAM" id="SignalP"/>
    </source>
</evidence>
<evidence type="ECO:0000313" key="14">
    <source>
        <dbReference type="Proteomes" id="UP000005408"/>
    </source>
</evidence>
<dbReference type="OMA" id="AICADNE"/>
<sequence length="1072" mass="116574">MKKMTQIHTAAIILGCYFAIAHALVFDKCTRDDQCPQNSRCRPTGCDGYTCRCDPNYVHSHNRASCLPARKIGYSCNAKTSKCLSNFAICEDNVCRCNDLMEPTPEGRCKDPEFSVLEESCLTKPCSGGTVCEGDTCVCPQDMRRLTDEEFWIDAMNTDYCIDKDFSVDFCNGTRLPIPIPMLTTPPPSVNQPGGSLSDTTPSFPRSYTKIVSLVKQNADIYDLCSRHEQCPAHAQCRPEGCKGFSCLCDKGYMATTDRKSCVKAVKVNEACDTNTSCISPFALCDGVCRCLDIFVPTKDGRCKLPDISFVGEECSLDECEYPATCVDGICRCVGEYREITSEEFWVDPTNIWQCAKNNTSLATCNGLNVTLPTAMTPPLPKINKETTPSNIISTTTGGKETTPFNILPTATTAIADITTKTIDEISSQSTKTTTVTNRQKTTLNVLDNGEHASESTTSSSSIVSTKPLNVESSTKSTTIQAKVSEKLQTTTPTSVSGTETTVDKNEMSAATTTTTTAEMSSKTTTKITTTSSENIQTASITTPTEKTVTDDPISDSSTTSTTSHTSTFPTDDNSVILTKIKLTPTVNTNVGPSVGDFSTTQRSESMQVTSDITTTTVNKENNVESSVSPSADSSLATKKESSPDSNRNVRNRSDSNLEASPSSEFPTEALSSTKSGTDFGLDENKMTSTKKTATTTTERTTQMVTSFTTSETGKVVAQSTTTTSSVHPSSESANPDDRNLSRDSQTGSTTTRQPTTSTQSLSTDDRNLSRDSQTSSPTNQPKTSTNFPFGPTINSYLCESVAFHCSEILCIPSNWVCNGEKDCPDGRDEDRSICNKDRVCPPDEYRCSNFRCIPGSWLCDTQEDCPNKEDESKAAGCFVPDLDPGTETVTFETMISSMFNSSTMILFKAINDIRVHIPNALMPPVSPNTTATSVNTTAHVPEVPEVKEKEPAEKSYTGTAGLGSLESIAIAAAAGLVFLINVIGIILALTRRNRRRKLDKKPPSTMNTSMTSSDDTESGNFKIPRPNVLYPPYYVKEDWNTWNSTHFTQYAEQMYAMDEHSDFYPGSLKTL</sequence>
<feature type="disulfide bond" evidence="8">
    <location>
        <begin position="841"/>
        <end position="853"/>
    </location>
</feature>
<dbReference type="CDD" id="cd00112">
    <property type="entry name" value="LDLa"/>
    <property type="match status" value="2"/>
</dbReference>
<dbReference type="PANTHER" id="PTHR24270">
    <property type="entry name" value="LOW-DENSITY LIPOPROTEIN RECEPTOR-RELATED"/>
    <property type="match status" value="1"/>
</dbReference>
<dbReference type="GO" id="GO:0016192">
    <property type="term" value="P:vesicle-mediated transport"/>
    <property type="evidence" value="ECO:0007669"/>
    <property type="project" value="UniProtKB-ARBA"/>
</dbReference>
<evidence type="ECO:0000256" key="5">
    <source>
        <dbReference type="ARBA" id="ARBA00022989"/>
    </source>
</evidence>
<keyword evidence="6 10" id="KW-0472">Membrane</keyword>
<feature type="region of interest" description="Disordered" evidence="9">
    <location>
        <begin position="379"/>
        <end position="403"/>
    </location>
</feature>
<feature type="region of interest" description="Disordered" evidence="9">
    <location>
        <begin position="998"/>
        <end position="1024"/>
    </location>
</feature>
<dbReference type="InterPro" id="IPR050685">
    <property type="entry name" value="LDLR"/>
</dbReference>
<feature type="domain" description="EGF-like" evidence="12">
    <location>
        <begin position="75"/>
        <end position="110"/>
    </location>
</feature>
<feature type="region of interest" description="Disordered" evidence="9">
    <location>
        <begin position="586"/>
        <end position="788"/>
    </location>
</feature>
<dbReference type="PRINTS" id="PR00261">
    <property type="entry name" value="LDLRECEPTOR"/>
</dbReference>
<feature type="compositionally biased region" description="Low complexity" evidence="9">
    <location>
        <begin position="626"/>
        <end position="635"/>
    </location>
</feature>
<evidence type="ECO:0000256" key="6">
    <source>
        <dbReference type="ARBA" id="ARBA00023136"/>
    </source>
</evidence>
<dbReference type="SUPFAM" id="SSF57424">
    <property type="entry name" value="LDL receptor-like module"/>
    <property type="match status" value="2"/>
</dbReference>
<comment type="caution">
    <text evidence="8">Lacks conserved residue(s) required for the propagation of feature annotation.</text>
</comment>
<dbReference type="InterPro" id="IPR023415">
    <property type="entry name" value="LDLR_class-A_CS"/>
</dbReference>
<dbReference type="SMART" id="SM00192">
    <property type="entry name" value="LDLa"/>
    <property type="match status" value="2"/>
</dbReference>
<feature type="compositionally biased region" description="Low complexity" evidence="9">
    <location>
        <begin position="551"/>
        <end position="572"/>
    </location>
</feature>
<evidence type="ECO:0000313" key="13">
    <source>
        <dbReference type="EnsemblMetazoa" id="G7971.1:cds"/>
    </source>
</evidence>
<feature type="transmembrane region" description="Helical" evidence="10">
    <location>
        <begin position="969"/>
        <end position="991"/>
    </location>
</feature>
<dbReference type="OrthoDB" id="6161801at2759"/>
<dbReference type="SMART" id="SM00181">
    <property type="entry name" value="EGF"/>
    <property type="match status" value="5"/>
</dbReference>
<feature type="compositionally biased region" description="Low complexity" evidence="9">
    <location>
        <begin position="1005"/>
        <end position="1014"/>
    </location>
</feature>
<feature type="compositionally biased region" description="Polar residues" evidence="9">
    <location>
        <begin position="658"/>
        <end position="677"/>
    </location>
</feature>
<evidence type="ECO:0000256" key="1">
    <source>
        <dbReference type="ARBA" id="ARBA00004167"/>
    </source>
</evidence>
<dbReference type="EnsemblMetazoa" id="G7971.1">
    <property type="protein sequence ID" value="G7971.1:cds"/>
    <property type="gene ID" value="G7971"/>
</dbReference>
<feature type="compositionally biased region" description="Low complexity" evidence="9">
    <location>
        <begin position="455"/>
        <end position="466"/>
    </location>
</feature>
<dbReference type="InterPro" id="IPR000742">
    <property type="entry name" value="EGF"/>
</dbReference>
<evidence type="ECO:0000256" key="4">
    <source>
        <dbReference type="ARBA" id="ARBA00022737"/>
    </source>
</evidence>